<sequence length="257" mass="28692">MLDKSKLSHLSKNDENSSNVSAQEIERFDSLAESWWDPNGKYKTALIFNQARISYFVPQICQHFGRDPKQDDCLKGLTILDVGSGGGLVCEPLAARGATVVGIDASAMSVQVAKRHALKSDLDIDYRHMLSTELANQDQQFDVVINAEVVEHVPDQKALIKECGDLTKDKGFVILATLNRTLKSYIIAILGAEYVMRYLPVGTHSWTKFVTPIELNQMADAAGLTQLSESGMAYNPFSKRWRLTQNLSVNYIQCYKK</sequence>
<evidence type="ECO:0000313" key="7">
    <source>
        <dbReference type="EMBL" id="AEP31224.1"/>
    </source>
</evidence>
<dbReference type="KEGG" id="gni:GNIT_3129"/>
<keyword evidence="8" id="KW-1185">Reference proteome</keyword>
<dbReference type="Proteomes" id="UP000009282">
    <property type="component" value="Chromosome"/>
</dbReference>
<dbReference type="HAMAP" id="MF_00472">
    <property type="entry name" value="UbiG"/>
    <property type="match status" value="1"/>
</dbReference>
<organism evidence="7 8">
    <name type="scientific">Glaciecola nitratireducens (strain JCM 12485 / KCTC 12276 / FR1064)</name>
    <dbReference type="NCBI Taxonomy" id="1085623"/>
    <lineage>
        <taxon>Bacteria</taxon>
        <taxon>Pseudomonadati</taxon>
        <taxon>Pseudomonadota</taxon>
        <taxon>Gammaproteobacteria</taxon>
        <taxon>Alteromonadales</taxon>
        <taxon>Alteromonadaceae</taxon>
        <taxon>Brumicola</taxon>
    </lineage>
</organism>
<dbReference type="GO" id="GO:0010420">
    <property type="term" value="F:polyprenyldihydroxybenzoate methyltransferase activity"/>
    <property type="evidence" value="ECO:0007669"/>
    <property type="project" value="InterPro"/>
</dbReference>
<evidence type="ECO:0000256" key="4">
    <source>
        <dbReference type="ARBA" id="ARBA00022691"/>
    </source>
</evidence>
<dbReference type="EC" id="2.1.1.64" evidence="5"/>
<dbReference type="Gene3D" id="3.40.50.150">
    <property type="entry name" value="Vaccinia Virus protein VP39"/>
    <property type="match status" value="1"/>
</dbReference>
<dbReference type="eggNOG" id="COG2227">
    <property type="taxonomic scope" value="Bacteria"/>
</dbReference>
<keyword evidence="3 5" id="KW-0831">Ubiquinone biosynthesis</keyword>
<dbReference type="RefSeq" id="WP_014110095.1">
    <property type="nucleotide sequence ID" value="NC_016041.1"/>
</dbReference>
<evidence type="ECO:0000256" key="5">
    <source>
        <dbReference type="HAMAP-Rule" id="MF_00472"/>
    </source>
</evidence>
<dbReference type="HOGENOM" id="CLU_042432_0_0_6"/>
<dbReference type="AlphaFoldDB" id="G4QIR9"/>
<keyword evidence="4 5" id="KW-0949">S-adenosyl-L-methionine</keyword>
<comment type="catalytic activity">
    <reaction evidence="5">
        <text>a 3-demethylubiquinol + S-adenosyl-L-methionine = a ubiquinol + S-adenosyl-L-homocysteine + H(+)</text>
        <dbReference type="Rhea" id="RHEA:44380"/>
        <dbReference type="Rhea" id="RHEA-COMP:9566"/>
        <dbReference type="Rhea" id="RHEA-COMP:10914"/>
        <dbReference type="ChEBI" id="CHEBI:15378"/>
        <dbReference type="ChEBI" id="CHEBI:17976"/>
        <dbReference type="ChEBI" id="CHEBI:57856"/>
        <dbReference type="ChEBI" id="CHEBI:59789"/>
        <dbReference type="ChEBI" id="CHEBI:84422"/>
        <dbReference type="EC" id="2.1.1.64"/>
    </reaction>
</comment>
<feature type="binding site" evidence="5">
    <location>
        <position position="104"/>
    </location>
    <ligand>
        <name>S-adenosyl-L-methionine</name>
        <dbReference type="ChEBI" id="CHEBI:59789"/>
    </ligand>
</feature>
<reference evidence="7 8" key="1">
    <citation type="journal article" date="2011" name="J. Bacteriol.">
        <title>Complete genome sequence of seawater bacterium Glaciecola nitratireducens FR1064T.</title>
        <authorList>
            <person name="Bian F."/>
            <person name="Qin Q.L."/>
            <person name="Xie B.B."/>
            <person name="Shu Y.L."/>
            <person name="Zhang X.Y."/>
            <person name="Yu Y."/>
            <person name="Chen B."/>
            <person name="Chen X.L."/>
            <person name="Zhou B.C."/>
            <person name="Zhang Y.Z."/>
        </authorList>
    </citation>
    <scope>NUCLEOTIDE SEQUENCE [LARGE SCALE GENOMIC DNA]</scope>
    <source>
        <strain evidence="8">JCM 12485 / KCTC 12276 / FR1064</strain>
    </source>
</reference>
<protein>
    <recommendedName>
        <fullName evidence="5">Ubiquinone biosynthesis O-methyltransferase</fullName>
    </recommendedName>
    <alternativeName>
        <fullName evidence="5">2-polyprenyl-6-hydroxyphenol methylase</fullName>
        <ecNumber evidence="5">2.1.1.222</ecNumber>
    </alternativeName>
    <alternativeName>
        <fullName evidence="5">3-demethylubiquinone 3-O-methyltransferase</fullName>
        <ecNumber evidence="5">2.1.1.64</ecNumber>
    </alternativeName>
</protein>
<dbReference type="InterPro" id="IPR029063">
    <property type="entry name" value="SAM-dependent_MTases_sf"/>
</dbReference>
<gene>
    <name evidence="5 7" type="primary">ubiG</name>
    <name evidence="7" type="ordered locus">GNIT_3129</name>
</gene>
<dbReference type="EMBL" id="CP003060">
    <property type="protein sequence ID" value="AEP31224.1"/>
    <property type="molecule type" value="Genomic_DNA"/>
</dbReference>
<evidence type="ECO:0000256" key="2">
    <source>
        <dbReference type="ARBA" id="ARBA00022679"/>
    </source>
</evidence>
<comment type="catalytic activity">
    <reaction evidence="5">
        <text>a 3-(all-trans-polyprenyl)benzene-1,2-diol + S-adenosyl-L-methionine = a 2-methoxy-6-(all-trans-polyprenyl)phenol + S-adenosyl-L-homocysteine + H(+)</text>
        <dbReference type="Rhea" id="RHEA:31411"/>
        <dbReference type="Rhea" id="RHEA-COMP:9550"/>
        <dbReference type="Rhea" id="RHEA-COMP:9551"/>
        <dbReference type="ChEBI" id="CHEBI:15378"/>
        <dbReference type="ChEBI" id="CHEBI:57856"/>
        <dbReference type="ChEBI" id="CHEBI:59789"/>
        <dbReference type="ChEBI" id="CHEBI:62729"/>
        <dbReference type="ChEBI" id="CHEBI:62731"/>
        <dbReference type="EC" id="2.1.1.222"/>
    </reaction>
</comment>
<dbReference type="NCBIfam" id="TIGR01983">
    <property type="entry name" value="UbiG"/>
    <property type="match status" value="1"/>
</dbReference>
<evidence type="ECO:0000313" key="8">
    <source>
        <dbReference type="Proteomes" id="UP000009282"/>
    </source>
</evidence>
<comment type="similarity">
    <text evidence="5">Belongs to the methyltransferase superfamily. UbiG/COQ3 family.</text>
</comment>
<dbReference type="GO" id="GO:0061542">
    <property type="term" value="F:3-demethylubiquinol 3-O-methyltransferase activity"/>
    <property type="evidence" value="ECO:0007669"/>
    <property type="project" value="UniProtKB-UniRule"/>
</dbReference>
<name>G4QIR9_GLANF</name>
<dbReference type="OrthoDB" id="9801538at2"/>
<dbReference type="EC" id="2.1.1.222" evidence="5"/>
<dbReference type="SUPFAM" id="SSF53335">
    <property type="entry name" value="S-adenosyl-L-methionine-dependent methyltransferases"/>
    <property type="match status" value="1"/>
</dbReference>
<keyword evidence="2 5" id="KW-0808">Transferase</keyword>
<dbReference type="STRING" id="1085623.GNIT_3129"/>
<dbReference type="InterPro" id="IPR010233">
    <property type="entry name" value="UbiG_MeTrfase"/>
</dbReference>
<dbReference type="PANTHER" id="PTHR43464">
    <property type="entry name" value="METHYLTRANSFERASE"/>
    <property type="match status" value="1"/>
</dbReference>
<dbReference type="GO" id="GO:0032259">
    <property type="term" value="P:methylation"/>
    <property type="evidence" value="ECO:0007669"/>
    <property type="project" value="UniProtKB-KW"/>
</dbReference>
<evidence type="ECO:0000256" key="3">
    <source>
        <dbReference type="ARBA" id="ARBA00022688"/>
    </source>
</evidence>
<feature type="binding site" evidence="5">
    <location>
        <position position="147"/>
    </location>
    <ligand>
        <name>S-adenosyl-L-methionine</name>
        <dbReference type="ChEBI" id="CHEBI:59789"/>
    </ligand>
</feature>
<proteinExistence type="inferred from homology"/>
<accession>G4QIR9</accession>
<dbReference type="UniPathway" id="UPA00232"/>
<evidence type="ECO:0000256" key="1">
    <source>
        <dbReference type="ARBA" id="ARBA00022603"/>
    </source>
</evidence>
<dbReference type="Pfam" id="PF13489">
    <property type="entry name" value="Methyltransf_23"/>
    <property type="match status" value="1"/>
</dbReference>
<feature type="compositionally biased region" description="Basic and acidic residues" evidence="6">
    <location>
        <begin position="1"/>
        <end position="15"/>
    </location>
</feature>
<comment type="pathway">
    <text evidence="5">Cofactor biosynthesis; ubiquinone biosynthesis.</text>
</comment>
<feature type="region of interest" description="Disordered" evidence="6">
    <location>
        <begin position="1"/>
        <end position="21"/>
    </location>
</feature>
<feature type="binding site" evidence="5">
    <location>
        <position position="52"/>
    </location>
    <ligand>
        <name>S-adenosyl-L-methionine</name>
        <dbReference type="ChEBI" id="CHEBI:59789"/>
    </ligand>
</feature>
<feature type="binding site" evidence="5">
    <location>
        <position position="83"/>
    </location>
    <ligand>
        <name>S-adenosyl-L-methionine</name>
        <dbReference type="ChEBI" id="CHEBI:59789"/>
    </ligand>
</feature>
<comment type="function">
    <text evidence="5">O-methyltransferase that catalyzes the 2 O-methylation steps in the ubiquinone biosynthetic pathway.</text>
</comment>
<dbReference type="GO" id="GO:0102208">
    <property type="term" value="F:2-polyprenyl-6-hydroxyphenol methylase activity"/>
    <property type="evidence" value="ECO:0007669"/>
    <property type="project" value="UniProtKB-EC"/>
</dbReference>
<dbReference type="CDD" id="cd02440">
    <property type="entry name" value="AdoMet_MTases"/>
    <property type="match status" value="1"/>
</dbReference>
<keyword evidence="1 5" id="KW-0489">Methyltransferase</keyword>
<dbReference type="PANTHER" id="PTHR43464:SF19">
    <property type="entry name" value="UBIQUINONE BIOSYNTHESIS O-METHYLTRANSFERASE, MITOCHONDRIAL"/>
    <property type="match status" value="1"/>
</dbReference>
<evidence type="ECO:0000256" key="6">
    <source>
        <dbReference type="SAM" id="MobiDB-lite"/>
    </source>
</evidence>